<accession>A0A3P1VDH2</accession>
<dbReference type="SUPFAM" id="SSF56801">
    <property type="entry name" value="Acetyl-CoA synthetase-like"/>
    <property type="match status" value="1"/>
</dbReference>
<organism evidence="3 4">
    <name type="scientific">Streptococcus minor</name>
    <dbReference type="NCBI Taxonomy" id="229549"/>
    <lineage>
        <taxon>Bacteria</taxon>
        <taxon>Bacillati</taxon>
        <taxon>Bacillota</taxon>
        <taxon>Bacilli</taxon>
        <taxon>Lactobacillales</taxon>
        <taxon>Streptococcaceae</taxon>
        <taxon>Streptococcus</taxon>
    </lineage>
</organism>
<dbReference type="AlphaFoldDB" id="A0A3P1VDH2"/>
<dbReference type="InterPro" id="IPR042099">
    <property type="entry name" value="ANL_N_sf"/>
</dbReference>
<dbReference type="Pfam" id="PF00501">
    <property type="entry name" value="AMP-binding"/>
    <property type="match status" value="1"/>
</dbReference>
<dbReference type="Proteomes" id="UP000281771">
    <property type="component" value="Unassembled WGS sequence"/>
</dbReference>
<dbReference type="EMBL" id="RQZA01000001">
    <property type="protein sequence ID" value="RRD32282.1"/>
    <property type="molecule type" value="Genomic_DNA"/>
</dbReference>
<dbReference type="PROSITE" id="PS00455">
    <property type="entry name" value="AMP_BINDING"/>
    <property type="match status" value="1"/>
</dbReference>
<evidence type="ECO:0000256" key="1">
    <source>
        <dbReference type="SAM" id="Phobius"/>
    </source>
</evidence>
<evidence type="ECO:0000313" key="4">
    <source>
        <dbReference type="Proteomes" id="UP000281771"/>
    </source>
</evidence>
<dbReference type="PANTHER" id="PTHR43767">
    <property type="entry name" value="LONG-CHAIN-FATTY-ACID--COA LIGASE"/>
    <property type="match status" value="1"/>
</dbReference>
<protein>
    <submittedName>
        <fullName evidence="3">Acyl-CoA synthetase</fullName>
    </submittedName>
</protein>
<dbReference type="InterPro" id="IPR020845">
    <property type="entry name" value="AMP-binding_CS"/>
</dbReference>
<keyword evidence="1" id="KW-0812">Transmembrane</keyword>
<sequence>MEEQFPYRPMNLYQNYLEASQVYPDCPIIFDAKLVAFPELGTETTYAASHDAIIERAQQLAALGVHRGDKVIIFKGQAFDTYMLAVAVTYLGAVPVMVSYHFPTQVISIFAKRLGKPFILYDVVTDEVVEAVENIDAKHKIRIEELLQVEPKETNFSPLEDDEIAYITHTSGTTGIPKLICHSANTMGWRTKFQKEILNHMPDRRIVGFHISPVHSRFNIGMSSLMLMGFPLMPLSTADTLTVERMFLAHPPQAVETHPNHFIQWAELARRNPAVFAQTNYYHSTFDAINNATMLAFLEASDNEKAIFLQIYGQSECGPMILKAHTRESLQSSNARDMGVGLGNLTKARIADENGNPIPVGQDGHIHLYSKGRALTYYQEDERFQANVYGDWWDSGDYGCMDEKGHLYLKDRQVDLIAHIHSNLAIEDYLLDKLSFLAEVVLVRDPEGRPQPFVAPQKHCQMDMDAWWQAVSDLPYLNTPIVLAYDALPRTATMKVQRLELEKCLLEKGN</sequence>
<comment type="caution">
    <text evidence="3">The sequence shown here is derived from an EMBL/GenBank/DDBJ whole genome shotgun (WGS) entry which is preliminary data.</text>
</comment>
<dbReference type="STRING" id="1123309.GCA_000377005_01363"/>
<feature type="domain" description="AMP-dependent synthetase/ligase" evidence="2">
    <location>
        <begin position="31"/>
        <end position="378"/>
    </location>
</feature>
<dbReference type="RefSeq" id="WP_124775212.1">
    <property type="nucleotide sequence ID" value="NZ_RQZA01000001.1"/>
</dbReference>
<dbReference type="InterPro" id="IPR000873">
    <property type="entry name" value="AMP-dep_synth/lig_dom"/>
</dbReference>
<dbReference type="PANTHER" id="PTHR43767:SF1">
    <property type="entry name" value="NONRIBOSOMAL PEPTIDE SYNTHASE PES1 (EUROFUNG)-RELATED"/>
    <property type="match status" value="1"/>
</dbReference>
<feature type="transmembrane region" description="Helical" evidence="1">
    <location>
        <begin position="82"/>
        <end position="102"/>
    </location>
</feature>
<proteinExistence type="predicted"/>
<name>A0A3P1VDH2_9STRE</name>
<dbReference type="Gene3D" id="3.40.50.12780">
    <property type="entry name" value="N-terminal domain of ligase-like"/>
    <property type="match status" value="1"/>
</dbReference>
<dbReference type="InterPro" id="IPR050237">
    <property type="entry name" value="ATP-dep_AMP-bd_enzyme"/>
</dbReference>
<evidence type="ECO:0000259" key="2">
    <source>
        <dbReference type="Pfam" id="PF00501"/>
    </source>
</evidence>
<gene>
    <name evidence="3" type="ORF">EII38_00690</name>
</gene>
<keyword evidence="1" id="KW-0472">Membrane</keyword>
<keyword evidence="4" id="KW-1185">Reference proteome</keyword>
<evidence type="ECO:0000313" key="3">
    <source>
        <dbReference type="EMBL" id="RRD32282.1"/>
    </source>
</evidence>
<keyword evidence="1" id="KW-1133">Transmembrane helix</keyword>
<reference evidence="3 4" key="1">
    <citation type="submission" date="2018-11" db="EMBL/GenBank/DDBJ databases">
        <title>Genomes From Bacteria Associated with the Canine Oral Cavity: a Test Case for Automated Genome-Based Taxonomic Assignment.</title>
        <authorList>
            <person name="Coil D.A."/>
            <person name="Jospin G."/>
            <person name="Darling A.E."/>
            <person name="Wallis C."/>
            <person name="Davis I.J."/>
            <person name="Harris S."/>
            <person name="Eisen J.A."/>
            <person name="Holcombe L.J."/>
            <person name="O'Flynn C."/>
        </authorList>
    </citation>
    <scope>NUCLEOTIDE SEQUENCE [LARGE SCALE GENOMIC DNA]</scope>
    <source>
        <strain evidence="3 4">OH4621_COT-116</strain>
    </source>
</reference>